<organism evidence="2 3">
    <name type="scientific">Cotesia glomerata</name>
    <name type="common">Lepidopteran parasitic wasp</name>
    <name type="synonym">Apanteles glomeratus</name>
    <dbReference type="NCBI Taxonomy" id="32391"/>
    <lineage>
        <taxon>Eukaryota</taxon>
        <taxon>Metazoa</taxon>
        <taxon>Ecdysozoa</taxon>
        <taxon>Arthropoda</taxon>
        <taxon>Hexapoda</taxon>
        <taxon>Insecta</taxon>
        <taxon>Pterygota</taxon>
        <taxon>Neoptera</taxon>
        <taxon>Endopterygota</taxon>
        <taxon>Hymenoptera</taxon>
        <taxon>Apocrita</taxon>
        <taxon>Ichneumonoidea</taxon>
        <taxon>Braconidae</taxon>
        <taxon>Microgastrinae</taxon>
        <taxon>Cotesia</taxon>
    </lineage>
</organism>
<comment type="caution">
    <text evidence="2">The sequence shown here is derived from an EMBL/GenBank/DDBJ whole genome shotgun (WGS) entry which is preliminary data.</text>
</comment>
<sequence>MALFSGGNGSPRTSQNSPGPTSTPSRQRSLKDRLRDGITTGFNWHSVIRDVVFSTRCYSRCSPEIDVKGSGPMESLGNIWEEAERVLLVLVLLERVKVWNEVASLSFDNAEHVDIYAYVYPAFMRTTLVECIDGRKE</sequence>
<evidence type="ECO:0000313" key="3">
    <source>
        <dbReference type="Proteomes" id="UP000826195"/>
    </source>
</evidence>
<dbReference type="Proteomes" id="UP000826195">
    <property type="component" value="Unassembled WGS sequence"/>
</dbReference>
<feature type="region of interest" description="Disordered" evidence="1">
    <location>
        <begin position="1"/>
        <end position="30"/>
    </location>
</feature>
<proteinExistence type="predicted"/>
<feature type="compositionally biased region" description="Polar residues" evidence="1">
    <location>
        <begin position="10"/>
        <end position="27"/>
    </location>
</feature>
<dbReference type="AlphaFoldDB" id="A0AAV7J003"/>
<reference evidence="2 3" key="1">
    <citation type="journal article" date="2021" name="J. Hered.">
        <title>A chromosome-level genome assembly of the parasitoid wasp, Cotesia glomerata (Hymenoptera: Braconidae).</title>
        <authorList>
            <person name="Pinto B.J."/>
            <person name="Weis J.J."/>
            <person name="Gamble T."/>
            <person name="Ode P.J."/>
            <person name="Paul R."/>
            <person name="Zaspel J.M."/>
        </authorList>
    </citation>
    <scope>NUCLEOTIDE SEQUENCE [LARGE SCALE GENOMIC DNA]</scope>
    <source>
        <strain evidence="2">CgM1</strain>
    </source>
</reference>
<accession>A0AAV7J003</accession>
<evidence type="ECO:0000313" key="2">
    <source>
        <dbReference type="EMBL" id="KAH0563968.1"/>
    </source>
</evidence>
<name>A0AAV7J003_COTGL</name>
<gene>
    <name evidence="2" type="ORF">KQX54_008406</name>
</gene>
<dbReference type="EMBL" id="JAHXZJ010000002">
    <property type="protein sequence ID" value="KAH0563968.1"/>
    <property type="molecule type" value="Genomic_DNA"/>
</dbReference>
<keyword evidence="3" id="KW-1185">Reference proteome</keyword>
<protein>
    <submittedName>
        <fullName evidence="2">Uncharacterized protein</fullName>
    </submittedName>
</protein>
<evidence type="ECO:0000256" key="1">
    <source>
        <dbReference type="SAM" id="MobiDB-lite"/>
    </source>
</evidence>